<dbReference type="Gene3D" id="2.40.110.10">
    <property type="entry name" value="Butyryl-CoA Dehydrogenase, subunit A, domain 2"/>
    <property type="match status" value="1"/>
</dbReference>
<protein>
    <submittedName>
        <fullName evidence="9">Acyl-CoA dehydrogenase</fullName>
    </submittedName>
</protein>
<evidence type="ECO:0000259" key="7">
    <source>
        <dbReference type="Pfam" id="PF02770"/>
    </source>
</evidence>
<dbReference type="CDD" id="cd00567">
    <property type="entry name" value="ACAD"/>
    <property type="match status" value="1"/>
</dbReference>
<evidence type="ECO:0000256" key="1">
    <source>
        <dbReference type="ARBA" id="ARBA00001974"/>
    </source>
</evidence>
<proteinExistence type="inferred from homology"/>
<keyword evidence="3 5" id="KW-0285">Flavoprotein</keyword>
<evidence type="ECO:0000259" key="8">
    <source>
        <dbReference type="Pfam" id="PF02771"/>
    </source>
</evidence>
<dbReference type="PANTHER" id="PTHR43884">
    <property type="entry name" value="ACYL-COA DEHYDROGENASE"/>
    <property type="match status" value="1"/>
</dbReference>
<feature type="domain" description="Acyl-CoA dehydrogenase/oxidase C-terminal" evidence="6">
    <location>
        <begin position="285"/>
        <end position="418"/>
    </location>
</feature>
<evidence type="ECO:0000256" key="3">
    <source>
        <dbReference type="ARBA" id="ARBA00022630"/>
    </source>
</evidence>
<comment type="similarity">
    <text evidence="2 5">Belongs to the acyl-CoA dehydrogenase family.</text>
</comment>
<dbReference type="PANTHER" id="PTHR43884:SF40">
    <property type="entry name" value="ACYL-COA DEHYDROGENASE"/>
    <property type="match status" value="1"/>
</dbReference>
<comment type="cofactor">
    <cofactor evidence="1 5">
        <name>FAD</name>
        <dbReference type="ChEBI" id="CHEBI:57692"/>
    </cofactor>
</comment>
<evidence type="ECO:0000313" key="10">
    <source>
        <dbReference type="Proteomes" id="UP000442990"/>
    </source>
</evidence>
<dbReference type="Pfam" id="PF00441">
    <property type="entry name" value="Acyl-CoA_dh_1"/>
    <property type="match status" value="1"/>
</dbReference>
<dbReference type="InterPro" id="IPR009100">
    <property type="entry name" value="AcylCoA_DH/oxidase_NM_dom_sf"/>
</dbReference>
<dbReference type="InterPro" id="IPR036250">
    <property type="entry name" value="AcylCo_DH-like_C"/>
</dbReference>
<dbReference type="Gene3D" id="1.20.140.10">
    <property type="entry name" value="Butyryl-CoA Dehydrogenase, subunit A, domain 3"/>
    <property type="match status" value="2"/>
</dbReference>
<keyword evidence="5" id="KW-0560">Oxidoreductase</keyword>
<dbReference type="GO" id="GO:0050660">
    <property type="term" value="F:flavin adenine dinucleotide binding"/>
    <property type="evidence" value="ECO:0007669"/>
    <property type="project" value="InterPro"/>
</dbReference>
<feature type="domain" description="Acyl-CoA oxidase/dehydrogenase middle" evidence="7">
    <location>
        <begin position="159"/>
        <end position="251"/>
    </location>
</feature>
<dbReference type="EMBL" id="WBKG01000030">
    <property type="protein sequence ID" value="KAB1982871.1"/>
    <property type="molecule type" value="Genomic_DNA"/>
</dbReference>
<comment type="caution">
    <text evidence="9">The sequence shown here is derived from an EMBL/GenBank/DDBJ whole genome shotgun (WGS) entry which is preliminary data.</text>
</comment>
<dbReference type="Pfam" id="PF02770">
    <property type="entry name" value="Acyl-CoA_dh_M"/>
    <property type="match status" value="1"/>
</dbReference>
<dbReference type="InterPro" id="IPR037069">
    <property type="entry name" value="AcylCoA_DH/ox_N_sf"/>
</dbReference>
<evidence type="ECO:0000256" key="2">
    <source>
        <dbReference type="ARBA" id="ARBA00009347"/>
    </source>
</evidence>
<keyword evidence="10" id="KW-1185">Reference proteome</keyword>
<evidence type="ECO:0000313" key="9">
    <source>
        <dbReference type="EMBL" id="KAB1982871.1"/>
    </source>
</evidence>
<organism evidence="9 10">
    <name type="scientific">Streptomyces triticiradicis</name>
    <dbReference type="NCBI Taxonomy" id="2651189"/>
    <lineage>
        <taxon>Bacteria</taxon>
        <taxon>Bacillati</taxon>
        <taxon>Actinomycetota</taxon>
        <taxon>Actinomycetes</taxon>
        <taxon>Kitasatosporales</taxon>
        <taxon>Streptomycetaceae</taxon>
        <taxon>Streptomyces</taxon>
    </lineage>
</organism>
<dbReference type="Gene3D" id="1.10.540.10">
    <property type="entry name" value="Acyl-CoA dehydrogenase/oxidase, N-terminal domain"/>
    <property type="match status" value="1"/>
</dbReference>
<dbReference type="GO" id="GO:0003995">
    <property type="term" value="F:acyl-CoA dehydrogenase activity"/>
    <property type="evidence" value="ECO:0007669"/>
    <property type="project" value="TreeGrafter"/>
</dbReference>
<evidence type="ECO:0000259" key="6">
    <source>
        <dbReference type="Pfam" id="PF00441"/>
    </source>
</evidence>
<dbReference type="Pfam" id="PF02771">
    <property type="entry name" value="Acyl-CoA_dh_N"/>
    <property type="match status" value="1"/>
</dbReference>
<dbReference type="Proteomes" id="UP000442990">
    <property type="component" value="Unassembled WGS sequence"/>
</dbReference>
<evidence type="ECO:0000256" key="5">
    <source>
        <dbReference type="RuleBase" id="RU362125"/>
    </source>
</evidence>
<evidence type="ECO:0000256" key="4">
    <source>
        <dbReference type="ARBA" id="ARBA00022827"/>
    </source>
</evidence>
<name>A0A7J5D942_9ACTN</name>
<dbReference type="InterPro" id="IPR013786">
    <property type="entry name" value="AcylCoA_DH/ox_N"/>
</dbReference>
<dbReference type="InterPro" id="IPR046373">
    <property type="entry name" value="Acyl-CoA_Oxase/DH_mid-dom_sf"/>
</dbReference>
<dbReference type="InterPro" id="IPR006091">
    <property type="entry name" value="Acyl-CoA_Oxase/DH_mid-dom"/>
</dbReference>
<dbReference type="SUPFAM" id="SSF47203">
    <property type="entry name" value="Acyl-CoA dehydrogenase C-terminal domain-like"/>
    <property type="match status" value="1"/>
</dbReference>
<reference evidence="9 10" key="1">
    <citation type="submission" date="2019-09" db="EMBL/GenBank/DDBJ databases">
        <title>Isolation and identification of active actinomycetes.</title>
        <authorList>
            <person name="Yu Z."/>
            <person name="Han C."/>
            <person name="Yu B."/>
        </authorList>
    </citation>
    <scope>NUCLEOTIDE SEQUENCE [LARGE SCALE GENOMIC DNA]</scope>
    <source>
        <strain evidence="9 10">NEAU-H2</strain>
    </source>
</reference>
<sequence>MATTTRNATSDPDRVSFLEELYQGRFRWDLVRDFPVQEPADAAAGDKLTEELTALLHERIDPDDVDARAALPDGFLDELGRRGYFALQADPALGGHALSHYNTFRMVSAAATHSTPVALSLAVENALGAGAFLAVAPEGPLRELLSDVVRRGARSASADSEPQGAANQRRFTTATRIEGTDDYLLNGSKVFVGHAPVAEVVSVSATVHEDGVDRVRMFFVGTDSPGVTSGDWHTYMGIRGFPNGWLEFKDVRVRGGHMLVERDLGHVVRTTPATARLVGRGRMHLIAAPSLAVARLCVGWMRDFAARRVIDERPLAEYDEVRRRLAESLADTFAIETMAQWCLLPEDQGRGLNLRFEQNAVKNASSLLAWDVAERAMSLLAGEGYETAPSKRLRGAPPVPVERFLRDLRNLRISGGVDFQIDNWIGQRAILSYYYPEPDHAAALEDADEVPLDTAGTVLTGRNLGHLRWAAEQTRAFGHTCLDLVRSHPDRAELDAEERTLIQLAGVTREILGVTLVLARASTLSAAGDDSAQALADVFCTAARQRVTDLLGRLQSPPGPDIEAVASAWMSGTAYAFLTADGAPRSSHGGSIEKSMS</sequence>
<dbReference type="InterPro" id="IPR009075">
    <property type="entry name" value="AcylCo_DH/oxidase_C"/>
</dbReference>
<dbReference type="RefSeq" id="WP_151472632.1">
    <property type="nucleotide sequence ID" value="NZ_WBKG01000030.1"/>
</dbReference>
<dbReference type="SUPFAM" id="SSF56645">
    <property type="entry name" value="Acyl-CoA dehydrogenase NM domain-like"/>
    <property type="match status" value="1"/>
</dbReference>
<dbReference type="AlphaFoldDB" id="A0A7J5D942"/>
<accession>A0A7J5D942</accession>
<gene>
    <name evidence="9" type="ORF">F8144_30225</name>
</gene>
<feature type="domain" description="Acyl-CoA dehydrogenase/oxidase N-terminal" evidence="8">
    <location>
        <begin position="48"/>
        <end position="137"/>
    </location>
</feature>
<keyword evidence="4 5" id="KW-0274">FAD</keyword>